<sequence>MKRAILISLLILILPSLTTAAEQTLNLQVENMNCALCPLMVKKAMGGVEGVTSVDVDYEKHQAVVIFDDAVADPEQIALASTNAGYPEFWGHNT</sequence>
<feature type="domain" description="HMA" evidence="1">
    <location>
        <begin position="23"/>
        <end position="89"/>
    </location>
</feature>
<evidence type="ECO:0000259" key="1">
    <source>
        <dbReference type="PROSITE" id="PS50846"/>
    </source>
</evidence>
<dbReference type="SUPFAM" id="SSF55008">
    <property type="entry name" value="HMA, heavy metal-associated domain"/>
    <property type="match status" value="1"/>
</dbReference>
<name>A0A3B0Z6L2_9ZZZZ</name>
<protein>
    <recommendedName>
        <fullName evidence="1">HMA domain-containing protein</fullName>
    </recommendedName>
</protein>
<reference evidence="2" key="1">
    <citation type="submission" date="2018-06" db="EMBL/GenBank/DDBJ databases">
        <authorList>
            <person name="Zhirakovskaya E."/>
        </authorList>
    </citation>
    <scope>NUCLEOTIDE SEQUENCE</scope>
</reference>
<evidence type="ECO:0000313" key="2">
    <source>
        <dbReference type="EMBL" id="VAW87181.1"/>
    </source>
</evidence>
<dbReference type="AlphaFoldDB" id="A0A3B0Z6L2"/>
<dbReference type="Pfam" id="PF00403">
    <property type="entry name" value="HMA"/>
    <property type="match status" value="1"/>
</dbReference>
<dbReference type="InterPro" id="IPR006121">
    <property type="entry name" value="HMA_dom"/>
</dbReference>
<dbReference type="PRINTS" id="PR00946">
    <property type="entry name" value="HGSCAVENGER"/>
</dbReference>
<accession>A0A3B0Z6L2</accession>
<proteinExistence type="predicted"/>
<dbReference type="InterPro" id="IPR036163">
    <property type="entry name" value="HMA_dom_sf"/>
</dbReference>
<dbReference type="EMBL" id="UOFQ01000059">
    <property type="protein sequence ID" value="VAW87181.1"/>
    <property type="molecule type" value="Genomic_DNA"/>
</dbReference>
<dbReference type="GO" id="GO:0046872">
    <property type="term" value="F:metal ion binding"/>
    <property type="evidence" value="ECO:0007669"/>
    <property type="project" value="InterPro"/>
</dbReference>
<dbReference type="InterPro" id="IPR001802">
    <property type="entry name" value="MerP/CopZ"/>
</dbReference>
<dbReference type="Gene3D" id="3.30.70.100">
    <property type="match status" value="1"/>
</dbReference>
<organism evidence="2">
    <name type="scientific">hydrothermal vent metagenome</name>
    <dbReference type="NCBI Taxonomy" id="652676"/>
    <lineage>
        <taxon>unclassified sequences</taxon>
        <taxon>metagenomes</taxon>
        <taxon>ecological metagenomes</taxon>
    </lineage>
</organism>
<dbReference type="CDD" id="cd00371">
    <property type="entry name" value="HMA"/>
    <property type="match status" value="1"/>
</dbReference>
<gene>
    <name evidence="2" type="ORF">MNBD_GAMMA17-419</name>
</gene>
<dbReference type="PROSITE" id="PS50846">
    <property type="entry name" value="HMA_2"/>
    <property type="match status" value="1"/>
</dbReference>